<dbReference type="Proteomes" id="UP000276443">
    <property type="component" value="Unassembled WGS sequence"/>
</dbReference>
<sequence length="342" mass="39966">MHAQEFLKKRSHSMVPIYVLYGEESYFIQEVKKQIESMIEHKDSDFDRNTYDMETMPIQEALHDAETFPFFSEHKLVEVHRAYFLTGQKLKTDIEHDLESLEEYVNQPVDFSTLIIIAPYEKLDQRKKIVKTLKQSAEFIDCSSPKAYEMGQVIQNMSIEKGLQLNDDVVELLTERVGEHIEATMQELEKLSLYFKDQPITVEEAKQIVSIHAESNTFHIVDYIVEQKIGESIKLMKELKKQNEEPIGLLALISSQLRLILQVKLLKSKGFQQQQMAKQLQSHPYAVKMAMKREKRFSEQALKDMIKEAALTDEKMKTGKQEQWLALELFLHRVIQRIKQAS</sequence>
<proteinExistence type="inferred from homology"/>
<dbReference type="InterPro" id="IPR008921">
    <property type="entry name" value="DNA_pol3_clamp-load_cplx_C"/>
</dbReference>
<evidence type="ECO:0000256" key="8">
    <source>
        <dbReference type="ARBA" id="ARBA00049244"/>
    </source>
</evidence>
<dbReference type="Gene3D" id="1.20.272.10">
    <property type="match status" value="1"/>
</dbReference>
<dbReference type="Gene3D" id="3.40.50.300">
    <property type="entry name" value="P-loop containing nucleotide triphosphate hydrolases"/>
    <property type="match status" value="1"/>
</dbReference>
<keyword evidence="4" id="KW-0548">Nucleotidyltransferase</keyword>
<comment type="similarity">
    <text evidence="7">Belongs to the DNA polymerase HolA subunit family.</text>
</comment>
<dbReference type="EC" id="2.7.7.7" evidence="1"/>
<gene>
    <name evidence="11" type="ORF">EDC24_0450</name>
</gene>
<dbReference type="InterPro" id="IPR048466">
    <property type="entry name" value="DNA_pol3_delta-like_C"/>
</dbReference>
<evidence type="ECO:0000256" key="1">
    <source>
        <dbReference type="ARBA" id="ARBA00012417"/>
    </source>
</evidence>
<evidence type="ECO:0000313" key="12">
    <source>
        <dbReference type="Proteomes" id="UP000276443"/>
    </source>
</evidence>
<evidence type="ECO:0000256" key="7">
    <source>
        <dbReference type="ARBA" id="ARBA00034754"/>
    </source>
</evidence>
<dbReference type="Pfam" id="PF21694">
    <property type="entry name" value="DNA_pol3_delta_C"/>
    <property type="match status" value="1"/>
</dbReference>
<name>A0A3N5C7W3_9BACI</name>
<keyword evidence="5" id="KW-0235">DNA replication</keyword>
<dbReference type="InterPro" id="IPR027417">
    <property type="entry name" value="P-loop_NTPase"/>
</dbReference>
<keyword evidence="12" id="KW-1185">Reference proteome</keyword>
<comment type="catalytic activity">
    <reaction evidence="8">
        <text>DNA(n) + a 2'-deoxyribonucleoside 5'-triphosphate = DNA(n+1) + diphosphate</text>
        <dbReference type="Rhea" id="RHEA:22508"/>
        <dbReference type="Rhea" id="RHEA-COMP:17339"/>
        <dbReference type="Rhea" id="RHEA-COMP:17340"/>
        <dbReference type="ChEBI" id="CHEBI:33019"/>
        <dbReference type="ChEBI" id="CHEBI:61560"/>
        <dbReference type="ChEBI" id="CHEBI:173112"/>
        <dbReference type="EC" id="2.7.7.7"/>
    </reaction>
</comment>
<reference evidence="11 12" key="1">
    <citation type="submission" date="2018-11" db="EMBL/GenBank/DDBJ databases">
        <title>Genomic Encyclopedia of Type Strains, Phase IV (KMG-IV): sequencing the most valuable type-strain genomes for metagenomic binning, comparative biology and taxonomic classification.</title>
        <authorList>
            <person name="Goeker M."/>
        </authorList>
    </citation>
    <scope>NUCLEOTIDE SEQUENCE [LARGE SCALE GENOMIC DNA]</scope>
    <source>
        <strain evidence="11 12">DSM 18090</strain>
    </source>
</reference>
<dbReference type="SUPFAM" id="SSF52540">
    <property type="entry name" value="P-loop containing nucleoside triphosphate hydrolases"/>
    <property type="match status" value="1"/>
</dbReference>
<keyword evidence="3" id="KW-0808">Transferase</keyword>
<dbReference type="GO" id="GO:0009360">
    <property type="term" value="C:DNA polymerase III complex"/>
    <property type="evidence" value="ECO:0007669"/>
    <property type="project" value="InterPro"/>
</dbReference>
<dbReference type="CDD" id="cd18138">
    <property type="entry name" value="HLD_clamp_pol_III_delta"/>
    <property type="match status" value="1"/>
</dbReference>
<evidence type="ECO:0000259" key="10">
    <source>
        <dbReference type="Pfam" id="PF21694"/>
    </source>
</evidence>
<dbReference type="SUPFAM" id="SSF48019">
    <property type="entry name" value="post-AAA+ oligomerization domain-like"/>
    <property type="match status" value="1"/>
</dbReference>
<evidence type="ECO:0000313" key="11">
    <source>
        <dbReference type="EMBL" id="RPF55572.1"/>
    </source>
</evidence>
<evidence type="ECO:0000259" key="9">
    <source>
        <dbReference type="Pfam" id="PF06144"/>
    </source>
</evidence>
<evidence type="ECO:0000256" key="3">
    <source>
        <dbReference type="ARBA" id="ARBA00022679"/>
    </source>
</evidence>
<dbReference type="InterPro" id="IPR005790">
    <property type="entry name" value="DNA_polIII_delta"/>
</dbReference>
<dbReference type="Pfam" id="PF06144">
    <property type="entry name" value="DNA_pol3_delta"/>
    <property type="match status" value="1"/>
</dbReference>
<dbReference type="AlphaFoldDB" id="A0A3N5C7W3"/>
<dbReference type="EMBL" id="RKRF01000007">
    <property type="protein sequence ID" value="RPF55572.1"/>
    <property type="molecule type" value="Genomic_DNA"/>
</dbReference>
<keyword evidence="6" id="KW-0239">DNA-directed DNA polymerase</keyword>
<dbReference type="NCBIfam" id="TIGR01128">
    <property type="entry name" value="holA"/>
    <property type="match status" value="1"/>
</dbReference>
<accession>A0A3N5C7W3</accession>
<evidence type="ECO:0000256" key="2">
    <source>
        <dbReference type="ARBA" id="ARBA00017703"/>
    </source>
</evidence>
<dbReference type="InterPro" id="IPR010372">
    <property type="entry name" value="DNA_pol3_delta_N"/>
</dbReference>
<dbReference type="PANTHER" id="PTHR34388">
    <property type="entry name" value="DNA POLYMERASE III SUBUNIT DELTA"/>
    <property type="match status" value="1"/>
</dbReference>
<feature type="domain" description="DNA polymerase III delta N-terminal" evidence="9">
    <location>
        <begin position="18"/>
        <end position="142"/>
    </location>
</feature>
<dbReference type="GO" id="GO:0006261">
    <property type="term" value="P:DNA-templated DNA replication"/>
    <property type="evidence" value="ECO:0007669"/>
    <property type="project" value="TreeGrafter"/>
</dbReference>
<evidence type="ECO:0000256" key="4">
    <source>
        <dbReference type="ARBA" id="ARBA00022695"/>
    </source>
</evidence>
<evidence type="ECO:0000256" key="6">
    <source>
        <dbReference type="ARBA" id="ARBA00022932"/>
    </source>
</evidence>
<feature type="domain" description="DNA polymerase III delta subunit-like C-terminal" evidence="10">
    <location>
        <begin position="214"/>
        <end position="333"/>
    </location>
</feature>
<protein>
    <recommendedName>
        <fullName evidence="2">DNA polymerase III subunit delta</fullName>
        <ecNumber evidence="1">2.7.7.7</ecNumber>
    </recommendedName>
</protein>
<dbReference type="Gene3D" id="1.10.8.60">
    <property type="match status" value="1"/>
</dbReference>
<dbReference type="GO" id="GO:0003887">
    <property type="term" value="F:DNA-directed DNA polymerase activity"/>
    <property type="evidence" value="ECO:0007669"/>
    <property type="project" value="UniProtKB-KW"/>
</dbReference>
<evidence type="ECO:0000256" key="5">
    <source>
        <dbReference type="ARBA" id="ARBA00022705"/>
    </source>
</evidence>
<dbReference type="PANTHER" id="PTHR34388:SF1">
    <property type="entry name" value="DNA POLYMERASE III SUBUNIT DELTA"/>
    <property type="match status" value="1"/>
</dbReference>
<dbReference type="GO" id="GO:0003677">
    <property type="term" value="F:DNA binding"/>
    <property type="evidence" value="ECO:0007669"/>
    <property type="project" value="InterPro"/>
</dbReference>
<organism evidence="11 12">
    <name type="scientific">Aquisalibacillus elongatus</name>
    <dbReference type="NCBI Taxonomy" id="485577"/>
    <lineage>
        <taxon>Bacteria</taxon>
        <taxon>Bacillati</taxon>
        <taxon>Bacillota</taxon>
        <taxon>Bacilli</taxon>
        <taxon>Bacillales</taxon>
        <taxon>Bacillaceae</taxon>
        <taxon>Aquisalibacillus</taxon>
    </lineage>
</organism>
<comment type="caution">
    <text evidence="11">The sequence shown here is derived from an EMBL/GenBank/DDBJ whole genome shotgun (WGS) entry which is preliminary data.</text>
</comment>